<dbReference type="PANTHER" id="PTHR48051">
    <property type="match status" value="1"/>
</dbReference>
<evidence type="ECO:0000256" key="1">
    <source>
        <dbReference type="ARBA" id="ARBA00022614"/>
    </source>
</evidence>
<keyword evidence="2" id="KW-0677">Repeat</keyword>
<organism evidence="4 5">
    <name type="scientific">Adineta steineri</name>
    <dbReference type="NCBI Taxonomy" id="433720"/>
    <lineage>
        <taxon>Eukaryota</taxon>
        <taxon>Metazoa</taxon>
        <taxon>Spiralia</taxon>
        <taxon>Gnathifera</taxon>
        <taxon>Rotifera</taxon>
        <taxon>Eurotatoria</taxon>
        <taxon>Bdelloidea</taxon>
        <taxon>Adinetida</taxon>
        <taxon>Adinetidae</taxon>
        <taxon>Adineta</taxon>
    </lineage>
</organism>
<dbReference type="EMBL" id="CAJNOG010000654">
    <property type="protein sequence ID" value="CAF1327913.1"/>
    <property type="molecule type" value="Genomic_DNA"/>
</dbReference>
<keyword evidence="1" id="KW-0433">Leucine-rich repeat</keyword>
<dbReference type="AlphaFoldDB" id="A0A819RWK3"/>
<dbReference type="PANTHER" id="PTHR48051:SF42">
    <property type="entry name" value="LEUCINE-RICH REPEAT-CONTAINING PROTEIN 18-LIKE"/>
    <property type="match status" value="1"/>
</dbReference>
<comment type="caution">
    <text evidence="4">The sequence shown here is derived from an EMBL/GenBank/DDBJ whole genome shotgun (WGS) entry which is preliminary data.</text>
</comment>
<dbReference type="Gene3D" id="3.80.10.10">
    <property type="entry name" value="Ribonuclease Inhibitor"/>
    <property type="match status" value="2"/>
</dbReference>
<reference evidence="4" key="1">
    <citation type="submission" date="2021-02" db="EMBL/GenBank/DDBJ databases">
        <authorList>
            <person name="Nowell W R."/>
        </authorList>
    </citation>
    <scope>NUCLEOTIDE SEQUENCE</scope>
</reference>
<dbReference type="EMBL" id="CAJOAZ010004105">
    <property type="protein sequence ID" value="CAF4044285.1"/>
    <property type="molecule type" value="Genomic_DNA"/>
</dbReference>
<gene>
    <name evidence="3" type="ORF">JYZ213_LOCUS33778</name>
    <name evidence="4" type="ORF">OXD698_LOCUS32116</name>
</gene>
<evidence type="ECO:0000313" key="4">
    <source>
        <dbReference type="EMBL" id="CAF4044285.1"/>
    </source>
</evidence>
<dbReference type="InterPro" id="IPR050216">
    <property type="entry name" value="LRR_domain-containing"/>
</dbReference>
<dbReference type="PROSITE" id="PS51450">
    <property type="entry name" value="LRR"/>
    <property type="match status" value="1"/>
</dbReference>
<dbReference type="SUPFAM" id="SSF52047">
    <property type="entry name" value="RNI-like"/>
    <property type="match status" value="1"/>
</dbReference>
<protein>
    <submittedName>
        <fullName evidence="4">Uncharacterized protein</fullName>
    </submittedName>
</protein>
<evidence type="ECO:0000313" key="5">
    <source>
        <dbReference type="Proteomes" id="UP000663844"/>
    </source>
</evidence>
<name>A0A819RWK3_9BILA</name>
<dbReference type="Proteomes" id="UP000663845">
    <property type="component" value="Unassembled WGS sequence"/>
</dbReference>
<evidence type="ECO:0000256" key="2">
    <source>
        <dbReference type="ARBA" id="ARBA00022737"/>
    </source>
</evidence>
<dbReference type="InterPro" id="IPR001611">
    <property type="entry name" value="Leu-rich_rpt"/>
</dbReference>
<sequence length="169" mass="19999">MLTSLPTTIVNNSKLRQIELSNKPHLHSIQSLNGHPSLEYIRVNNYSIENLPINLRQVTDLHMYNNSLKNLRNIQMLDHAINAKKYFHFDQNRIQSFTPQIRYINNLRYLNLDGNQLKNMPRSILYVNILRYLYIENNRFGSMELTTIISKFKTTNPSLKIFYKNQITS</sequence>
<proteinExistence type="predicted"/>
<dbReference type="GO" id="GO:0005737">
    <property type="term" value="C:cytoplasm"/>
    <property type="evidence" value="ECO:0007669"/>
    <property type="project" value="TreeGrafter"/>
</dbReference>
<evidence type="ECO:0000313" key="3">
    <source>
        <dbReference type="EMBL" id="CAF1327913.1"/>
    </source>
</evidence>
<dbReference type="Proteomes" id="UP000663844">
    <property type="component" value="Unassembled WGS sequence"/>
</dbReference>
<accession>A0A819RWK3</accession>
<dbReference type="InterPro" id="IPR032675">
    <property type="entry name" value="LRR_dom_sf"/>
</dbReference>